<dbReference type="InterPro" id="IPR011032">
    <property type="entry name" value="GroES-like_sf"/>
</dbReference>
<dbReference type="InterPro" id="IPR013149">
    <property type="entry name" value="ADH-like_C"/>
</dbReference>
<evidence type="ECO:0000256" key="5">
    <source>
        <dbReference type="RuleBase" id="RU361277"/>
    </source>
</evidence>
<comment type="similarity">
    <text evidence="5">Belongs to the zinc-containing alcohol dehydrogenase family.</text>
</comment>
<reference evidence="7" key="1">
    <citation type="submission" date="2024-06" db="EMBL/GenBank/DDBJ databases">
        <title>Complete genome sequence of Streptococcus sp. KHUD_010.</title>
        <authorList>
            <person name="Lee J.-H."/>
            <person name="Moon J.-H."/>
        </authorList>
    </citation>
    <scope>NUCLEOTIDE SEQUENCE</scope>
    <source>
        <strain evidence="7">KHUD_010</strain>
    </source>
</reference>
<gene>
    <name evidence="7" type="ORF">ABKA15_00905</name>
</gene>
<accession>A0AAU7PZ57</accession>
<dbReference type="Pfam" id="PF00107">
    <property type="entry name" value="ADH_zinc_N"/>
    <property type="match status" value="1"/>
</dbReference>
<dbReference type="InterPro" id="IPR020843">
    <property type="entry name" value="ER"/>
</dbReference>
<evidence type="ECO:0000256" key="2">
    <source>
        <dbReference type="ARBA" id="ARBA00022723"/>
    </source>
</evidence>
<dbReference type="InterPro" id="IPR036291">
    <property type="entry name" value="NAD(P)-bd_dom_sf"/>
</dbReference>
<dbReference type="GO" id="GO:0008270">
    <property type="term" value="F:zinc ion binding"/>
    <property type="evidence" value="ECO:0007669"/>
    <property type="project" value="InterPro"/>
</dbReference>
<dbReference type="Gene3D" id="3.90.180.10">
    <property type="entry name" value="Medium-chain alcohol dehydrogenases, catalytic domain"/>
    <property type="match status" value="1"/>
</dbReference>
<evidence type="ECO:0000313" key="7">
    <source>
        <dbReference type="EMBL" id="XBS57297.1"/>
    </source>
</evidence>
<dbReference type="SUPFAM" id="SSF50129">
    <property type="entry name" value="GroES-like"/>
    <property type="match status" value="1"/>
</dbReference>
<dbReference type="Pfam" id="PF08240">
    <property type="entry name" value="ADH_N"/>
    <property type="match status" value="1"/>
</dbReference>
<sequence length="345" mass="36760">MKAAVFVEPGKMEVREVARPQLEKETDAIIRIVRACVCGSDLWWFRGISKREPNTLAGHEAIGVVEEIGSAVTDIKAGDFVVVPFTHGCGHCAACRAGFDGDCLNMEGGGNAGYQGEYLRFTNANWALVKIPGQPEDYSDDMLNSLLTLADVMATGYHAAKTAEVKAGDTVVVMGDGAVGLCGVIAAKLLGAKRIIAMSRHADRQALAREFGATDIVAERGDEAVEKVMQMTDGVGADAVLECVGTEQSVDTATKIARPGAVVGRVGVPHTGDINIGDYWMVNLAMAGGPASCTTYDKEILLKAVLDGQINPGKVFTQSYKLENIDQAYKDMADRRTIKAMIVMN</sequence>
<dbReference type="PANTHER" id="PTHR42813">
    <property type="entry name" value="ZINC-TYPE ALCOHOL DEHYDROGENASE-LIKE"/>
    <property type="match status" value="1"/>
</dbReference>
<comment type="cofactor">
    <cofactor evidence="1 5">
        <name>Zn(2+)</name>
        <dbReference type="ChEBI" id="CHEBI:29105"/>
    </cofactor>
</comment>
<dbReference type="CDD" id="cd08287">
    <property type="entry name" value="FDH_like_ADH3"/>
    <property type="match status" value="1"/>
</dbReference>
<dbReference type="SMART" id="SM00829">
    <property type="entry name" value="PKS_ER"/>
    <property type="match status" value="1"/>
</dbReference>
<name>A0AAU7PZ57_9STRE</name>
<dbReference type="Gene3D" id="3.40.50.720">
    <property type="entry name" value="NAD(P)-binding Rossmann-like Domain"/>
    <property type="match status" value="1"/>
</dbReference>
<evidence type="ECO:0000256" key="4">
    <source>
        <dbReference type="ARBA" id="ARBA00023002"/>
    </source>
</evidence>
<organism evidence="7">
    <name type="scientific">Streptococcus sp. KHUD_010</name>
    <dbReference type="NCBI Taxonomy" id="3157339"/>
    <lineage>
        <taxon>Bacteria</taxon>
        <taxon>Bacillati</taxon>
        <taxon>Bacillota</taxon>
        <taxon>Bacilli</taxon>
        <taxon>Lactobacillales</taxon>
        <taxon>Streptococcaceae</taxon>
        <taxon>Streptococcus</taxon>
    </lineage>
</organism>
<evidence type="ECO:0000256" key="1">
    <source>
        <dbReference type="ARBA" id="ARBA00001947"/>
    </source>
</evidence>
<evidence type="ECO:0000256" key="3">
    <source>
        <dbReference type="ARBA" id="ARBA00022833"/>
    </source>
</evidence>
<protein>
    <submittedName>
        <fullName evidence="7">Zinc-dependent alcohol dehydrogenase family protein</fullName>
    </submittedName>
</protein>
<dbReference type="InterPro" id="IPR013154">
    <property type="entry name" value="ADH-like_N"/>
</dbReference>
<proteinExistence type="inferred from homology"/>
<feature type="domain" description="Enoyl reductase (ER)" evidence="6">
    <location>
        <begin position="10"/>
        <end position="342"/>
    </location>
</feature>
<dbReference type="RefSeq" id="WP_049514449.1">
    <property type="nucleotide sequence ID" value="NZ_CP157941.1"/>
</dbReference>
<dbReference type="InterPro" id="IPR002328">
    <property type="entry name" value="ADH_Zn_CS"/>
</dbReference>
<evidence type="ECO:0000259" key="6">
    <source>
        <dbReference type="SMART" id="SM00829"/>
    </source>
</evidence>
<keyword evidence="3 5" id="KW-0862">Zinc</keyword>
<dbReference type="PROSITE" id="PS00059">
    <property type="entry name" value="ADH_ZINC"/>
    <property type="match status" value="1"/>
</dbReference>
<dbReference type="EMBL" id="CP157941">
    <property type="protein sequence ID" value="XBS57297.1"/>
    <property type="molecule type" value="Genomic_DNA"/>
</dbReference>
<dbReference type="GO" id="GO:0016491">
    <property type="term" value="F:oxidoreductase activity"/>
    <property type="evidence" value="ECO:0007669"/>
    <property type="project" value="UniProtKB-KW"/>
</dbReference>
<keyword evidence="4" id="KW-0560">Oxidoreductase</keyword>
<dbReference type="PANTHER" id="PTHR42813:SF2">
    <property type="entry name" value="DEHYDROGENASE, ZINC-CONTAINING, PUTATIVE (AFU_ORTHOLOGUE AFUA_2G02810)-RELATED"/>
    <property type="match status" value="1"/>
</dbReference>
<dbReference type="SUPFAM" id="SSF51735">
    <property type="entry name" value="NAD(P)-binding Rossmann-fold domains"/>
    <property type="match status" value="1"/>
</dbReference>
<dbReference type="AlphaFoldDB" id="A0AAU7PZ57"/>
<keyword evidence="2 5" id="KW-0479">Metal-binding</keyword>